<evidence type="ECO:0000256" key="2">
    <source>
        <dbReference type="ARBA" id="ARBA00011322"/>
    </source>
</evidence>
<dbReference type="PANTHER" id="PTHR32114">
    <property type="entry name" value="ABC TRANSPORTER ABCH.3"/>
    <property type="match status" value="1"/>
</dbReference>
<dbReference type="PANTHER" id="PTHR32114:SF2">
    <property type="entry name" value="ABC TRANSPORTER ABCH.3"/>
    <property type="match status" value="1"/>
</dbReference>
<feature type="domain" description="Rad50/SbcC-type AAA" evidence="5">
    <location>
        <begin position="8"/>
        <end position="310"/>
    </location>
</feature>
<feature type="coiled-coil region" evidence="4">
    <location>
        <begin position="465"/>
        <end position="506"/>
    </location>
</feature>
<dbReference type="Gene3D" id="1.10.287.510">
    <property type="entry name" value="Helix hairpin bin"/>
    <property type="match status" value="1"/>
</dbReference>
<name>A0ABQ6FPI4_9CHLR</name>
<comment type="similarity">
    <text evidence="1">Belongs to the SMC family. SbcC subfamily.</text>
</comment>
<feature type="coiled-coil region" evidence="4">
    <location>
        <begin position="581"/>
        <end position="629"/>
    </location>
</feature>
<dbReference type="RefSeq" id="WP_338248023.1">
    <property type="nucleotide sequence ID" value="NZ_BSRI01000001.1"/>
</dbReference>
<comment type="caution">
    <text evidence="6">The sequence shown here is derived from an EMBL/GenBank/DDBJ whole genome shotgun (WGS) entry which is preliminary data.</text>
</comment>
<dbReference type="Proteomes" id="UP001344906">
    <property type="component" value="Unassembled WGS sequence"/>
</dbReference>
<accession>A0ABQ6FPI4</accession>
<dbReference type="Gene3D" id="3.40.50.300">
    <property type="entry name" value="P-loop containing nucleotide triphosphate hydrolases"/>
    <property type="match status" value="2"/>
</dbReference>
<gene>
    <name evidence="6" type="primary">rad50</name>
    <name evidence="6" type="ORF">KDH_11810</name>
</gene>
<dbReference type="Pfam" id="PF13558">
    <property type="entry name" value="SbcC_Walker_B"/>
    <property type="match status" value="1"/>
</dbReference>
<evidence type="ECO:0000256" key="3">
    <source>
        <dbReference type="ARBA" id="ARBA00013368"/>
    </source>
</evidence>
<feature type="coiled-coil region" evidence="4">
    <location>
        <begin position="343"/>
        <end position="387"/>
    </location>
</feature>
<evidence type="ECO:0000313" key="6">
    <source>
        <dbReference type="EMBL" id="GLV54333.1"/>
    </source>
</evidence>
<reference evidence="6 7" key="1">
    <citation type="submission" date="2023-02" db="EMBL/GenBank/DDBJ databases">
        <title>Dictyobacter halimunensis sp. nov., a new member of the class Ktedonobacteria from forest soil in a geothermal area.</title>
        <authorList>
            <person name="Rachmania M.K."/>
            <person name="Ningsih F."/>
            <person name="Sakai Y."/>
            <person name="Yabe S."/>
            <person name="Yokota A."/>
            <person name="Sjamsuridzal W."/>
        </authorList>
    </citation>
    <scope>NUCLEOTIDE SEQUENCE [LARGE SCALE GENOMIC DNA]</scope>
    <source>
        <strain evidence="6 7">S3.2.2.5</strain>
    </source>
</reference>
<dbReference type="Gene3D" id="1.20.120.330">
    <property type="entry name" value="Nucleotidyltransferases domain 2"/>
    <property type="match status" value="1"/>
</dbReference>
<organism evidence="6 7">
    <name type="scientific">Dictyobacter halimunensis</name>
    <dbReference type="NCBI Taxonomy" id="3026934"/>
    <lineage>
        <taxon>Bacteria</taxon>
        <taxon>Bacillati</taxon>
        <taxon>Chloroflexota</taxon>
        <taxon>Ktedonobacteria</taxon>
        <taxon>Ktedonobacterales</taxon>
        <taxon>Dictyobacteraceae</taxon>
        <taxon>Dictyobacter</taxon>
    </lineage>
</organism>
<sequence length="848" mass="97628">MNQTALTLQLQNFRRFAGAHDVAFIPGLTVISGDNGAGKSTLIEAILYALFGPARPGQDKDIRTDSHSGPVRVECKLTIDDQDIHVIRAGNVAELRINGILQIQGGPNSGKETSKRISALLGGLGREQFARIYVALQGDTAGLVSDTATKRRAAIETVLNMDILAKAIELQTRQCERAKGRISTLGENICTDFSLDNEARELIESFNGARAIHTKTQYTQKFQKKFEQAITQKHQQLQDAIRSVSQKKNEVSELSTQFRIAQEEVKQAEQAFDRLEEVQKSYNDYQKMIIGFEGRLNQIQQDIQKYQNDLVLAEQYAPAVSQYEHWQKEIQSYEKRLARLPVIEQHYQAYQQAQELVESLDREFNTLSDLQEALNLSRENMIQAQHNLETLIDNDPTTADYELWHTRDTRLALEFQQNTDAQKQLNSSIGTDHCPTCHQPLTGHATQQLIQHFNLWFQETLPLQKAQLKTDKQRIDTKKRQWEADKKQAKRVFEQKQEQARIIEDKITVIHSRFEERKRARIVLAEKQQVWLNQQETTPDPQEEGIIRKKLDLAKQTLQLLEPQVATYKQIPFIQENLFNKQEEQHTLEGEKQEIHEQQSTLNYDSERFETAKIQLEQLRRQTESKQGQLHQSQIDCISVQSLADKEQKDFDAMQSQHYRFGTYVQEHIREEHLQNHLEEFKKHFFEANTEEVMRRTTELLMHAITDQSILGVRFDGDILQYLDAEHAAYSIQRLSGGEKSLLGLCLRIALAERAQTVTKRGRVKFLVLDEVLSSLDEERCEAVQRIFANVLQRGIFEHIIMITHLDTVKQSWQANGLTVRKMDGKKSAIISVFPAEVSLEVAEEIEV</sequence>
<feature type="coiled-coil region" evidence="4">
    <location>
        <begin position="237"/>
        <end position="316"/>
    </location>
</feature>
<dbReference type="SUPFAM" id="SSF75712">
    <property type="entry name" value="Rad50 coiled-coil Zn hook"/>
    <property type="match status" value="1"/>
</dbReference>
<dbReference type="SUPFAM" id="SSF52540">
    <property type="entry name" value="P-loop containing nucleoside triphosphate hydrolases"/>
    <property type="match status" value="1"/>
</dbReference>
<comment type="subunit">
    <text evidence="2">Heterodimer of SbcC and SbcD.</text>
</comment>
<protein>
    <recommendedName>
        <fullName evidence="3">Nuclease SbcCD subunit C</fullName>
    </recommendedName>
</protein>
<proteinExistence type="inferred from homology"/>
<evidence type="ECO:0000259" key="5">
    <source>
        <dbReference type="Pfam" id="PF13476"/>
    </source>
</evidence>
<dbReference type="InterPro" id="IPR027417">
    <property type="entry name" value="P-loop_NTPase"/>
</dbReference>
<keyword evidence="4" id="KW-0175">Coiled coil</keyword>
<dbReference type="EMBL" id="BSRI01000001">
    <property type="protein sequence ID" value="GLV54333.1"/>
    <property type="molecule type" value="Genomic_DNA"/>
</dbReference>
<keyword evidence="7" id="KW-1185">Reference proteome</keyword>
<evidence type="ECO:0000256" key="1">
    <source>
        <dbReference type="ARBA" id="ARBA00006930"/>
    </source>
</evidence>
<evidence type="ECO:0000256" key="4">
    <source>
        <dbReference type="SAM" id="Coils"/>
    </source>
</evidence>
<evidence type="ECO:0000313" key="7">
    <source>
        <dbReference type="Proteomes" id="UP001344906"/>
    </source>
</evidence>
<dbReference type="InterPro" id="IPR038729">
    <property type="entry name" value="Rad50/SbcC_AAA"/>
</dbReference>
<dbReference type="Pfam" id="PF13476">
    <property type="entry name" value="AAA_23"/>
    <property type="match status" value="1"/>
</dbReference>